<comment type="caution">
    <text evidence="1">The sequence shown here is derived from an EMBL/GenBank/DDBJ whole genome shotgun (WGS) entry which is preliminary data.</text>
</comment>
<evidence type="ECO:0000313" key="2">
    <source>
        <dbReference type="Proteomes" id="UP001228581"/>
    </source>
</evidence>
<proteinExistence type="predicted"/>
<evidence type="ECO:0000313" key="1">
    <source>
        <dbReference type="EMBL" id="MDJ1498673.1"/>
    </source>
</evidence>
<organism evidence="1 2">
    <name type="scientific">Xanthocytophaga flava</name>
    <dbReference type="NCBI Taxonomy" id="3048013"/>
    <lineage>
        <taxon>Bacteria</taxon>
        <taxon>Pseudomonadati</taxon>
        <taxon>Bacteroidota</taxon>
        <taxon>Cytophagia</taxon>
        <taxon>Cytophagales</taxon>
        <taxon>Rhodocytophagaceae</taxon>
        <taxon>Xanthocytophaga</taxon>
    </lineage>
</organism>
<keyword evidence="2" id="KW-1185">Reference proteome</keyword>
<accession>A0ABT7CY43</accession>
<dbReference type="EMBL" id="JASJOT010000054">
    <property type="protein sequence ID" value="MDJ1498673.1"/>
    <property type="molecule type" value="Genomic_DNA"/>
</dbReference>
<gene>
    <name evidence="1" type="ORF">QNI19_37420</name>
</gene>
<name>A0ABT7CY43_9BACT</name>
<dbReference type="RefSeq" id="WP_314005308.1">
    <property type="nucleotide sequence ID" value="NZ_JASJOT010000054.1"/>
</dbReference>
<protein>
    <submittedName>
        <fullName evidence="1">Uncharacterized protein</fullName>
    </submittedName>
</protein>
<dbReference type="Proteomes" id="UP001228581">
    <property type="component" value="Unassembled WGS sequence"/>
</dbReference>
<reference evidence="1 2" key="1">
    <citation type="submission" date="2023-05" db="EMBL/GenBank/DDBJ databases">
        <authorList>
            <person name="Zhang X."/>
        </authorList>
    </citation>
    <scope>NUCLEOTIDE SEQUENCE [LARGE SCALE GENOMIC DNA]</scope>
    <source>
        <strain evidence="1 2">DM2B3-1</strain>
    </source>
</reference>
<sequence length="187" mass="21441">MMVQKIIALILLAVIHISITQGQTSCKQLYNLIFVNAEKTNIYYEVHPKGKSAIPCLLDLIDTDRKSFVGFQDPESSSVNSFSSNNYSGINVAYLVELILAKDSIVVRKSSTWKTQVEPYRIYTYGVIVKNVNNSPLLRPLEYSDMKTLKDIYLAWWKLNKNKSIEQLRRDWKAGKGPLATSKYKWI</sequence>